<dbReference type="InterPro" id="IPR038050">
    <property type="entry name" value="Neuro_actylchol_rec"/>
</dbReference>
<dbReference type="PRINTS" id="PR00252">
    <property type="entry name" value="NRIONCHANNEL"/>
</dbReference>
<reference evidence="7" key="1">
    <citation type="journal article" date="2008" name="Nature">
        <title>The amphioxus genome and the evolution of the chordate karyotype.</title>
        <authorList>
            <consortium name="US DOE Joint Genome Institute (JGI-PGF)"/>
            <person name="Putnam N.H."/>
            <person name="Butts T."/>
            <person name="Ferrier D.E.K."/>
            <person name="Furlong R.F."/>
            <person name="Hellsten U."/>
            <person name="Kawashima T."/>
            <person name="Robinson-Rechavi M."/>
            <person name="Shoguchi E."/>
            <person name="Terry A."/>
            <person name="Yu J.-K."/>
            <person name="Benito-Gutierrez E.L."/>
            <person name="Dubchak I."/>
            <person name="Garcia-Fernandez J."/>
            <person name="Gibson-Brown J.J."/>
            <person name="Grigoriev I.V."/>
            <person name="Horton A.C."/>
            <person name="de Jong P.J."/>
            <person name="Jurka J."/>
            <person name="Kapitonov V.V."/>
            <person name="Kohara Y."/>
            <person name="Kuroki Y."/>
            <person name="Lindquist E."/>
            <person name="Lucas S."/>
            <person name="Osoegawa K."/>
            <person name="Pennacchio L.A."/>
            <person name="Salamov A.A."/>
            <person name="Satou Y."/>
            <person name="Sauka-Spengler T."/>
            <person name="Schmutz J."/>
            <person name="Shin-I T."/>
            <person name="Toyoda A."/>
            <person name="Bronner-Fraser M."/>
            <person name="Fujiyama A."/>
            <person name="Holland L.Z."/>
            <person name="Holland P.W.H."/>
            <person name="Satoh N."/>
            <person name="Rokhsar D.S."/>
        </authorList>
    </citation>
    <scope>NUCLEOTIDE SEQUENCE [LARGE SCALE GENOMIC DNA]</scope>
    <source>
        <strain evidence="7">S238N-H82</strain>
        <tissue evidence="7">Testes</tissue>
    </source>
</reference>
<name>C3ZEN0_BRAFL</name>
<dbReference type="InterPro" id="IPR036734">
    <property type="entry name" value="Neur_chan_lig-bd_sf"/>
</dbReference>
<dbReference type="AlphaFoldDB" id="C3ZEN0"/>
<feature type="non-terminal residue" evidence="7">
    <location>
        <position position="126"/>
    </location>
</feature>
<dbReference type="InParanoid" id="C3ZEN0"/>
<dbReference type="InterPro" id="IPR018000">
    <property type="entry name" value="Neurotransmitter_ion_chnl_CS"/>
</dbReference>
<gene>
    <name evidence="7" type="ORF">BRAFLDRAFT_209930</name>
</gene>
<dbReference type="Gene3D" id="2.70.170.10">
    <property type="entry name" value="Neurotransmitter-gated ion-channel ligand-binding domain"/>
    <property type="match status" value="1"/>
</dbReference>
<dbReference type="Pfam" id="PF02931">
    <property type="entry name" value="Neur_chan_LBD"/>
    <property type="match status" value="1"/>
</dbReference>
<accession>C3ZEN0</accession>
<keyword evidence="2 5" id="KW-0812">Transmembrane</keyword>
<dbReference type="EMBL" id="GG666612">
    <property type="protein sequence ID" value="EEN49186.1"/>
    <property type="molecule type" value="Genomic_DNA"/>
</dbReference>
<dbReference type="GO" id="GO:0004888">
    <property type="term" value="F:transmembrane signaling receptor activity"/>
    <property type="evidence" value="ECO:0007669"/>
    <property type="project" value="InterPro"/>
</dbReference>
<keyword evidence="5" id="KW-0813">Transport</keyword>
<dbReference type="InterPro" id="IPR006201">
    <property type="entry name" value="Neur_channel"/>
</dbReference>
<evidence type="ECO:0000256" key="2">
    <source>
        <dbReference type="ARBA" id="ARBA00022692"/>
    </source>
</evidence>
<feature type="domain" description="Neurotransmitter-gated ion-channel ligand-binding" evidence="6">
    <location>
        <begin position="14"/>
        <end position="100"/>
    </location>
</feature>
<evidence type="ECO:0000256" key="3">
    <source>
        <dbReference type="ARBA" id="ARBA00022989"/>
    </source>
</evidence>
<comment type="similarity">
    <text evidence="5">Belongs to the ligand-gated ion channel (TC 1.A.9) family.</text>
</comment>
<dbReference type="GO" id="GO:0016020">
    <property type="term" value="C:membrane"/>
    <property type="evidence" value="ECO:0007669"/>
    <property type="project" value="UniProtKB-SubCell"/>
</dbReference>
<evidence type="ECO:0000256" key="5">
    <source>
        <dbReference type="RuleBase" id="RU000687"/>
    </source>
</evidence>
<feature type="transmembrane region" description="Helical" evidence="5">
    <location>
        <begin position="101"/>
        <end position="125"/>
    </location>
</feature>
<evidence type="ECO:0000259" key="6">
    <source>
        <dbReference type="Pfam" id="PF02931"/>
    </source>
</evidence>
<protein>
    <recommendedName>
        <fullName evidence="6">Neurotransmitter-gated ion-channel ligand-binding domain-containing protein</fullName>
    </recommendedName>
</protein>
<dbReference type="PROSITE" id="PS00236">
    <property type="entry name" value="NEUROTR_ION_CHANNEL"/>
    <property type="match status" value="1"/>
</dbReference>
<keyword evidence="5" id="KW-0407">Ion channel</keyword>
<dbReference type="eggNOG" id="KOG3644">
    <property type="taxonomic scope" value="Eukaryota"/>
</dbReference>
<dbReference type="FunFam" id="2.70.170.10:FF:000134">
    <property type="entry name" value="Glutamate-gated chloride channel, putative"/>
    <property type="match status" value="1"/>
</dbReference>
<dbReference type="GO" id="GO:0005230">
    <property type="term" value="F:extracellular ligand-gated monoatomic ion channel activity"/>
    <property type="evidence" value="ECO:0007669"/>
    <property type="project" value="InterPro"/>
</dbReference>
<sequence length="126" mass="14860">MHDCLICTSTLIRRVALLLSCPMDFRMFPFDTQSCGIQMESYGHTTEELVLEWAEPPMEIDLSIRLPEFELKQWGTRRCDNMVLTGNYSCTEAYFKLVRRFGYYLIQAYIPSILLVIISWLTFWIN</sequence>
<comment type="subcellular location">
    <subcellularLocation>
        <location evidence="1">Membrane</location>
        <topology evidence="1">Multi-pass membrane protein</topology>
    </subcellularLocation>
</comment>
<dbReference type="SUPFAM" id="SSF63712">
    <property type="entry name" value="Nicotinic receptor ligand binding domain-like"/>
    <property type="match status" value="1"/>
</dbReference>
<dbReference type="Gene3D" id="1.20.58.390">
    <property type="entry name" value="Neurotransmitter-gated ion-channel transmembrane domain"/>
    <property type="match status" value="1"/>
</dbReference>
<comment type="caution">
    <text evidence="5">Lacks conserved residue(s) required for the propagation of feature annotation.</text>
</comment>
<dbReference type="InterPro" id="IPR036719">
    <property type="entry name" value="Neuro-gated_channel_TM_sf"/>
</dbReference>
<keyword evidence="4 5" id="KW-0472">Membrane</keyword>
<dbReference type="PANTHER" id="PTHR18945">
    <property type="entry name" value="NEUROTRANSMITTER GATED ION CHANNEL"/>
    <property type="match status" value="1"/>
</dbReference>
<proteinExistence type="inferred from homology"/>
<dbReference type="SUPFAM" id="SSF90112">
    <property type="entry name" value="Neurotransmitter-gated ion-channel transmembrane pore"/>
    <property type="match status" value="1"/>
</dbReference>
<evidence type="ECO:0000256" key="4">
    <source>
        <dbReference type="ARBA" id="ARBA00023136"/>
    </source>
</evidence>
<organism>
    <name type="scientific">Branchiostoma floridae</name>
    <name type="common">Florida lancelet</name>
    <name type="synonym">Amphioxus</name>
    <dbReference type="NCBI Taxonomy" id="7739"/>
    <lineage>
        <taxon>Eukaryota</taxon>
        <taxon>Metazoa</taxon>
        <taxon>Chordata</taxon>
        <taxon>Cephalochordata</taxon>
        <taxon>Leptocardii</taxon>
        <taxon>Amphioxiformes</taxon>
        <taxon>Branchiostomatidae</taxon>
        <taxon>Branchiostoma</taxon>
    </lineage>
</organism>
<keyword evidence="3 5" id="KW-1133">Transmembrane helix</keyword>
<evidence type="ECO:0000256" key="1">
    <source>
        <dbReference type="ARBA" id="ARBA00004141"/>
    </source>
</evidence>
<dbReference type="InterPro" id="IPR006202">
    <property type="entry name" value="Neur_chan_lig-bd"/>
</dbReference>
<evidence type="ECO:0000313" key="7">
    <source>
        <dbReference type="EMBL" id="EEN49186.1"/>
    </source>
</evidence>
<dbReference type="STRING" id="7739.C3ZEN0"/>
<keyword evidence="5" id="KW-0406">Ion transport</keyword>